<keyword evidence="9 10" id="KW-0998">Cell outer membrane</keyword>
<dbReference type="InterPro" id="IPR037066">
    <property type="entry name" value="Plug_dom_sf"/>
</dbReference>
<evidence type="ECO:0000256" key="5">
    <source>
        <dbReference type="ARBA" id="ARBA00022729"/>
    </source>
</evidence>
<sequence length="662" mass="74106">MTKLYLSLLFSAFCLCAAAQTHTTNTDSLPITKRIFKLGEIYIKGKTDNSSNTISSDKIEQNGKLDVATALNILPGVSLSKVGARNESVVLIRGFDLRQVPVYIDGIPVYVPYDGYVDLGRFTSFDVSQINVAKGFSSITYGANTLGGAINIVSRKPVNKFEIDARSGLMSGDGHRLNLNAGSRLGKFYFQGSISQLKQQGFPLSESFIAKINEDGGRRENAYREDTKYTAKIGFTPKEGDEYAFNYVKQDGKKGNPPYVGDDTKVTTRFWQWPYWNKESYYFLSNTTITPASSIKTRLYYDKFSNLLSAFDDNTYTTQKKGSSFQSIYNDDTYGGSIVYNNQLNATHFLSASAQLKNDRHKEYNVGEPIRTTRDYTASLGLEDAFRLNEKLTLLPGIGINLRKSLQAENYNATTKTITEHPKNDNYALNAQLGAVYELDEWQKINVSVARKTRFATIKDRYSYRMGTAIPNPDLKSEAALHYEAGYTGKVMNQLQITANLFYSRISDAIMQVNNVLPNIFQLQNAGKAEFYGTELSADYSILPDWNLSGQYSYLKRTNLSNRDLKFTDAPDHKLLLSSGYQLKKAASLLASIEYNSSRYSTSYGTKAAGFALTNVGARVKAYRWISLEGGVNNLFDKNYAISEGYPEAGRNYFINLVFNNL</sequence>
<organism evidence="15 16">
    <name type="scientific">Pedobacter soli</name>
    <dbReference type="NCBI Taxonomy" id="390242"/>
    <lineage>
        <taxon>Bacteria</taxon>
        <taxon>Pseudomonadati</taxon>
        <taxon>Bacteroidota</taxon>
        <taxon>Sphingobacteriia</taxon>
        <taxon>Sphingobacteriales</taxon>
        <taxon>Sphingobacteriaceae</taxon>
        <taxon>Pedobacter</taxon>
    </lineage>
</organism>
<feature type="domain" description="TonB-dependent receptor plug" evidence="14">
    <location>
        <begin position="46"/>
        <end position="149"/>
    </location>
</feature>
<dbReference type="PROSITE" id="PS52016">
    <property type="entry name" value="TONB_DEPENDENT_REC_3"/>
    <property type="match status" value="1"/>
</dbReference>
<evidence type="ECO:0000256" key="2">
    <source>
        <dbReference type="ARBA" id="ARBA00022448"/>
    </source>
</evidence>
<dbReference type="RefSeq" id="WP_090771612.1">
    <property type="nucleotide sequence ID" value="NZ_FMZH01000010.1"/>
</dbReference>
<accession>A0A1G6ZIS0</accession>
<evidence type="ECO:0000256" key="3">
    <source>
        <dbReference type="ARBA" id="ARBA00022452"/>
    </source>
</evidence>
<feature type="domain" description="TonB-dependent receptor-like beta-barrel" evidence="13">
    <location>
        <begin position="244"/>
        <end position="635"/>
    </location>
</feature>
<evidence type="ECO:0000313" key="16">
    <source>
        <dbReference type="Proteomes" id="UP000199455"/>
    </source>
</evidence>
<gene>
    <name evidence="15" type="ORF">SAMN04488024_110128</name>
</gene>
<dbReference type="Gene3D" id="2.170.130.10">
    <property type="entry name" value="TonB-dependent receptor, plug domain"/>
    <property type="match status" value="1"/>
</dbReference>
<dbReference type="Pfam" id="PF00593">
    <property type="entry name" value="TonB_dep_Rec_b-barrel"/>
    <property type="match status" value="1"/>
</dbReference>
<evidence type="ECO:0000256" key="7">
    <source>
        <dbReference type="ARBA" id="ARBA00023136"/>
    </source>
</evidence>
<dbReference type="Proteomes" id="UP000199455">
    <property type="component" value="Unassembled WGS sequence"/>
</dbReference>
<name>A0A1G6ZIS0_9SPHI</name>
<reference evidence="16" key="1">
    <citation type="submission" date="2016-10" db="EMBL/GenBank/DDBJ databases">
        <authorList>
            <person name="Varghese N."/>
            <person name="Submissions S."/>
        </authorList>
    </citation>
    <scope>NUCLEOTIDE SEQUENCE [LARGE SCALE GENOMIC DNA]</scope>
    <source>
        <strain evidence="16">DSM 18609</strain>
    </source>
</reference>
<comment type="subcellular location">
    <subcellularLocation>
        <location evidence="1 10">Cell outer membrane</location>
        <topology evidence="1 10">Multi-pass membrane protein</topology>
    </subcellularLocation>
</comment>
<protein>
    <submittedName>
        <fullName evidence="15">Iron complex outermembrane recepter protein</fullName>
    </submittedName>
</protein>
<dbReference type="GO" id="GO:0009279">
    <property type="term" value="C:cell outer membrane"/>
    <property type="evidence" value="ECO:0007669"/>
    <property type="project" value="UniProtKB-SubCell"/>
</dbReference>
<dbReference type="CDD" id="cd01347">
    <property type="entry name" value="ligand_gated_channel"/>
    <property type="match status" value="1"/>
</dbReference>
<dbReference type="EMBL" id="FMZH01000010">
    <property type="protein sequence ID" value="SDE02508.1"/>
    <property type="molecule type" value="Genomic_DNA"/>
</dbReference>
<dbReference type="SUPFAM" id="SSF56935">
    <property type="entry name" value="Porins"/>
    <property type="match status" value="1"/>
</dbReference>
<keyword evidence="8" id="KW-0675">Receptor</keyword>
<evidence type="ECO:0000259" key="14">
    <source>
        <dbReference type="Pfam" id="PF07715"/>
    </source>
</evidence>
<evidence type="ECO:0000256" key="8">
    <source>
        <dbReference type="ARBA" id="ARBA00023170"/>
    </source>
</evidence>
<dbReference type="InterPro" id="IPR039426">
    <property type="entry name" value="TonB-dep_rcpt-like"/>
</dbReference>
<dbReference type="GO" id="GO:0015344">
    <property type="term" value="F:siderophore uptake transmembrane transporter activity"/>
    <property type="evidence" value="ECO:0007669"/>
    <property type="project" value="TreeGrafter"/>
</dbReference>
<keyword evidence="7 10" id="KW-0472">Membrane</keyword>
<evidence type="ECO:0000256" key="9">
    <source>
        <dbReference type="ARBA" id="ARBA00023237"/>
    </source>
</evidence>
<dbReference type="InterPro" id="IPR012910">
    <property type="entry name" value="Plug_dom"/>
</dbReference>
<keyword evidence="6 11" id="KW-0798">TonB box</keyword>
<dbReference type="Pfam" id="PF07715">
    <property type="entry name" value="Plug"/>
    <property type="match status" value="1"/>
</dbReference>
<comment type="similarity">
    <text evidence="10 11">Belongs to the TonB-dependent receptor family.</text>
</comment>
<evidence type="ECO:0000256" key="4">
    <source>
        <dbReference type="ARBA" id="ARBA00022692"/>
    </source>
</evidence>
<evidence type="ECO:0000256" key="11">
    <source>
        <dbReference type="RuleBase" id="RU003357"/>
    </source>
</evidence>
<dbReference type="STRING" id="390242.SAMN04488024_110128"/>
<dbReference type="InterPro" id="IPR036942">
    <property type="entry name" value="Beta-barrel_TonB_sf"/>
</dbReference>
<keyword evidence="3 10" id="KW-1134">Transmembrane beta strand</keyword>
<keyword evidence="2 10" id="KW-0813">Transport</keyword>
<evidence type="ECO:0000256" key="6">
    <source>
        <dbReference type="ARBA" id="ARBA00023077"/>
    </source>
</evidence>
<dbReference type="InterPro" id="IPR000531">
    <property type="entry name" value="Beta-barrel_TonB"/>
</dbReference>
<keyword evidence="5 12" id="KW-0732">Signal</keyword>
<proteinExistence type="inferred from homology"/>
<evidence type="ECO:0000256" key="1">
    <source>
        <dbReference type="ARBA" id="ARBA00004571"/>
    </source>
</evidence>
<evidence type="ECO:0000313" key="15">
    <source>
        <dbReference type="EMBL" id="SDE02508.1"/>
    </source>
</evidence>
<dbReference type="GO" id="GO:0044718">
    <property type="term" value="P:siderophore transmembrane transport"/>
    <property type="evidence" value="ECO:0007669"/>
    <property type="project" value="TreeGrafter"/>
</dbReference>
<evidence type="ECO:0000256" key="12">
    <source>
        <dbReference type="SAM" id="SignalP"/>
    </source>
</evidence>
<dbReference type="Gene3D" id="2.40.170.20">
    <property type="entry name" value="TonB-dependent receptor, beta-barrel domain"/>
    <property type="match status" value="1"/>
</dbReference>
<dbReference type="AlphaFoldDB" id="A0A1G6ZIS0"/>
<feature type="chain" id="PRO_5011718195" evidence="12">
    <location>
        <begin position="20"/>
        <end position="662"/>
    </location>
</feature>
<dbReference type="PANTHER" id="PTHR30069:SF29">
    <property type="entry name" value="HEMOGLOBIN AND HEMOGLOBIN-HAPTOGLOBIN-BINDING PROTEIN 1-RELATED"/>
    <property type="match status" value="1"/>
</dbReference>
<keyword evidence="16" id="KW-1185">Reference proteome</keyword>
<evidence type="ECO:0000259" key="13">
    <source>
        <dbReference type="Pfam" id="PF00593"/>
    </source>
</evidence>
<feature type="signal peptide" evidence="12">
    <location>
        <begin position="1"/>
        <end position="19"/>
    </location>
</feature>
<keyword evidence="4 10" id="KW-0812">Transmembrane</keyword>
<evidence type="ECO:0000256" key="10">
    <source>
        <dbReference type="PROSITE-ProRule" id="PRU01360"/>
    </source>
</evidence>
<dbReference type="PANTHER" id="PTHR30069">
    <property type="entry name" value="TONB-DEPENDENT OUTER MEMBRANE RECEPTOR"/>
    <property type="match status" value="1"/>
</dbReference>